<dbReference type="AlphaFoldDB" id="A0A369PZ00"/>
<proteinExistence type="predicted"/>
<dbReference type="Proteomes" id="UP000253961">
    <property type="component" value="Unassembled WGS sequence"/>
</dbReference>
<accession>A0A369PZ00</accession>
<dbReference type="SUPFAM" id="SSF48452">
    <property type="entry name" value="TPR-like"/>
    <property type="match status" value="1"/>
</dbReference>
<evidence type="ECO:0000256" key="1">
    <source>
        <dbReference type="PROSITE-ProRule" id="PRU00339"/>
    </source>
</evidence>
<dbReference type="EMBL" id="QPKV01000005">
    <property type="protein sequence ID" value="RDC55929.1"/>
    <property type="molecule type" value="Genomic_DNA"/>
</dbReference>
<dbReference type="RefSeq" id="WP_115403393.1">
    <property type="nucleotide sequence ID" value="NZ_QPKV01000005.1"/>
</dbReference>
<dbReference type="InterPro" id="IPR011990">
    <property type="entry name" value="TPR-like_helical_dom_sf"/>
</dbReference>
<dbReference type="PROSITE" id="PS50005">
    <property type="entry name" value="TPR"/>
    <property type="match status" value="1"/>
</dbReference>
<evidence type="ECO:0000313" key="4">
    <source>
        <dbReference type="Proteomes" id="UP000253961"/>
    </source>
</evidence>
<sequence length="309" mass="34886">MKQFFAILMLTFMALLTKAQTVQRERKVVQVMTPQTFYLNGRARGTLGGKSSTVFNITLPKNTVEWYYSFTTTKGEKPKVNIGLLSQLTRLYDPTGVTAVATNAIFTPSGAGVCDIYLMDKENCSKFMNTIDQLRGTYVHNSDGSRENYRDGTVYIKDVLEGSWCLGFRNPSATEGTSITFEVVAIVEENKVIEKTNNETKAETFAKLARTSYEKDEYDKSLELYSKAVELNPNLGNAYNDMGLIYLIKKDHISAIDRFAMAIMLFKKSDNPKYWFDEAINNLNALIARHGQLEGANDILEMLRSEAQR</sequence>
<keyword evidence="4" id="KW-1185">Reference proteome</keyword>
<dbReference type="OrthoDB" id="1290858at2"/>
<dbReference type="Pfam" id="PF13414">
    <property type="entry name" value="TPR_11"/>
    <property type="match status" value="1"/>
</dbReference>
<feature type="signal peptide" evidence="2">
    <location>
        <begin position="1"/>
        <end position="19"/>
    </location>
</feature>
<evidence type="ECO:0000256" key="2">
    <source>
        <dbReference type="SAM" id="SignalP"/>
    </source>
</evidence>
<evidence type="ECO:0000313" key="3">
    <source>
        <dbReference type="EMBL" id="RDC55929.1"/>
    </source>
</evidence>
<dbReference type="Gene3D" id="1.25.40.10">
    <property type="entry name" value="Tetratricopeptide repeat domain"/>
    <property type="match status" value="1"/>
</dbReference>
<comment type="caution">
    <text evidence="3">The sequence shown here is derived from an EMBL/GenBank/DDBJ whole genome shotgun (WGS) entry which is preliminary data.</text>
</comment>
<feature type="chain" id="PRO_5017076124" evidence="2">
    <location>
        <begin position="20"/>
        <end position="309"/>
    </location>
</feature>
<dbReference type="PROSITE" id="PS50293">
    <property type="entry name" value="TPR_REGION"/>
    <property type="match status" value="1"/>
</dbReference>
<feature type="repeat" description="TPR" evidence="1">
    <location>
        <begin position="202"/>
        <end position="235"/>
    </location>
</feature>
<name>A0A369PZ00_9SPHI</name>
<keyword evidence="2" id="KW-0732">Signal</keyword>
<keyword evidence="1" id="KW-0802">TPR repeat</keyword>
<gene>
    <name evidence="3" type="ORF">DU508_13785</name>
</gene>
<reference evidence="3 4" key="1">
    <citation type="submission" date="2018-07" db="EMBL/GenBank/DDBJ databases">
        <title>Pedobacter sp. nov., isolated from soil.</title>
        <authorList>
            <person name="Zhou L.Y."/>
            <person name="Du Z.J."/>
        </authorList>
    </citation>
    <scope>NUCLEOTIDE SEQUENCE [LARGE SCALE GENOMIC DNA]</scope>
    <source>
        <strain evidence="3 4">JDX94</strain>
    </source>
</reference>
<protein>
    <submittedName>
        <fullName evidence="3">Tetratricopeptide repeat protein</fullName>
    </submittedName>
</protein>
<dbReference type="InterPro" id="IPR019734">
    <property type="entry name" value="TPR_rpt"/>
</dbReference>
<organism evidence="3 4">
    <name type="scientific">Pedobacter chinensis</name>
    <dbReference type="NCBI Taxonomy" id="2282421"/>
    <lineage>
        <taxon>Bacteria</taxon>
        <taxon>Pseudomonadati</taxon>
        <taxon>Bacteroidota</taxon>
        <taxon>Sphingobacteriia</taxon>
        <taxon>Sphingobacteriales</taxon>
        <taxon>Sphingobacteriaceae</taxon>
        <taxon>Pedobacter</taxon>
    </lineage>
</organism>
<dbReference type="SMART" id="SM00028">
    <property type="entry name" value="TPR"/>
    <property type="match status" value="2"/>
</dbReference>